<feature type="region of interest" description="Disordered" evidence="4">
    <location>
        <begin position="1440"/>
        <end position="1477"/>
    </location>
</feature>
<dbReference type="SUPFAM" id="SSF117289">
    <property type="entry name" value="Nucleoporin domain"/>
    <property type="match status" value="1"/>
</dbReference>
<dbReference type="GO" id="GO:0017056">
    <property type="term" value="F:structural constituent of nuclear pore"/>
    <property type="evidence" value="ECO:0007669"/>
    <property type="project" value="TreeGrafter"/>
</dbReference>
<dbReference type="VEuPathDB" id="FungiDB:C8Q69DRAFT_487218"/>
<dbReference type="InterPro" id="IPR026054">
    <property type="entry name" value="Nucleoporin"/>
</dbReference>
<feature type="compositionally biased region" description="Gly residues" evidence="4">
    <location>
        <begin position="726"/>
        <end position="741"/>
    </location>
</feature>
<evidence type="ECO:0000313" key="7">
    <source>
        <dbReference type="Proteomes" id="UP000283841"/>
    </source>
</evidence>
<dbReference type="Proteomes" id="UP000283841">
    <property type="component" value="Unassembled WGS sequence"/>
</dbReference>
<feature type="compositionally biased region" description="Pro residues" evidence="4">
    <location>
        <begin position="1089"/>
        <end position="1105"/>
    </location>
</feature>
<dbReference type="EMBL" id="RCNU01000007">
    <property type="protein sequence ID" value="RWQ94573.1"/>
    <property type="molecule type" value="Genomic_DNA"/>
</dbReference>
<feature type="compositionally biased region" description="Polar residues" evidence="4">
    <location>
        <begin position="533"/>
        <end position="544"/>
    </location>
</feature>
<protein>
    <submittedName>
        <fullName evidence="6">Putative nuclear pore complex subunit Nup159</fullName>
    </submittedName>
</protein>
<sequence length="1551" mass="162634">MAFSFGAATPSGGGGGNVPAELGPELPEVFTEEVGFQGVESDSRVRLLPNPWPEDALPSPTASLLTVAPTRGIVVGGGPDGLFVAKTDAVRQAIAAQQPEEDAQGNKLEKVKTKPFQPQAKITLPAKPTHVAFAAGESALVVATEKADQLLVYETSSLLQSNAQPAISIGMGGTPLRTLVPNPAPAAEAHSSLVALVNTNGELSIANLKTGALASGPGGPVLKNGVSCVSWSNLGKQLLAGLADGTGYQMTPEGEKKDEIPRPPELEGDQHISAISWLENHVFFIVYTPSAAEDDMGGIPASNYYIVTRRKGSPYLLQKLPELCSPFGLKRSPAFQFIARLKDFKPHLKEALIISSTASTDIGLVTRADQPLATGMPDEQVGLFSTTVISNDARTATLPMTDATMEDTSTIGLAVDLSATEKVQSPIAGEDIPESETPLPNILVLNNDGILLSWWFVYAESVRQKIPYHGLATVAPAQPQIQTPAPPAAAAAASPFGAGTQRLQQNSFCQPVFGLPSSGTTSPFGKPAAPSFGSPSSLGANHQSPFGKPSALSGGSLLGSTSPMGAATPSFGSTSALGNRTPQFGQSGFGGMQSSAPAFGKPSFGQPSFGQPSFGQPSTPGKGFSAFASATPATPSAPAGALGGGFSSFANSGGFGSLGASKPTQQSPFAKAAGESPFGKAAGESPFAKTTGENPFGKPTEPSGFGQPTETKSIFGAKPEESKGPFGLGAGGFVLGSGFKGDGTAVNDAPKPDQGSSVFSMGSSFENMLGPATSKPSPPTESMDDMESEPTVPQLEKTPTAAPTFGAPEKTSTMPSASTGSLFGSQPPKEPSPTSTKSPPFSLFGNIPKQQTSPPSTPSEKTHVPGVDQKDMQKTDMEATPTNRLEESPLPPDAMSRAPYAPGDTSASSIVSKSSIEDAPLPPDFITKPKKTEIPPAVEEAPLPAEPELSESPPQSPAEEAPLPPDFLPKPKKTPSLSKGPTGDAPLPPDFLPPKKSEIPKEETVPLPDGSEADESEFDESEEEVTHGISPTDEQADKTVDSFKMSPESSFGGLSDKSLAGGGFTKISMPEEQKQQTTRPLFGEITNPAIPPPRPVRTPRSPSPKRPGSRTGIPRSASARGVPGSALATRKAALAESSRGKQWEPLPSDVAKEEQERAVAAAEQRLNEETQQLEEDDEDERLRADLARPLSPTPTLDPFVPHQDYMGQTAKPGIPGQIERLYRDINSMIDTLGINSRSLSSFLLYQENSKEPDAQKWISILQGDDPAAILDEKLLLPHVNNFDECVAALEGSLEQQRLRGVEEKLEQCQQLLGKDIFILRGQCASIRKILDAHNDTVAVLSAPLSAEQASLQQDMRKASTVLQAKLADLEQGISLLRAKIADAPRPDGTANAPLSRRQAVKKPTVEAVTSTIATMMSMAESKSGDIDLLESQLKKLGFDVSGPPASREGSPFVTPSKKTVGRFPATPGSHDGSRSMYHTPETTAHGLNFRGSVNGSSRLSMLRSVNGPGDVVGRQQAEQWKTKAQRRKEIVGNLKKAVGERKVQVRGVDDL</sequence>
<feature type="compositionally biased region" description="Low complexity" evidence="4">
    <location>
        <begin position="832"/>
        <end position="842"/>
    </location>
</feature>
<dbReference type="GO" id="GO:0006606">
    <property type="term" value="P:protein import into nucleus"/>
    <property type="evidence" value="ECO:0007669"/>
    <property type="project" value="TreeGrafter"/>
</dbReference>
<accession>A0A443HRX1</accession>
<reference evidence="6 7" key="1">
    <citation type="journal article" date="2018" name="Front. Microbiol.">
        <title>Genomic and genetic insights into a cosmopolitan fungus, Paecilomyces variotii (Eurotiales).</title>
        <authorList>
            <person name="Urquhart A.S."/>
            <person name="Mondo S.J."/>
            <person name="Makela M.R."/>
            <person name="Hane J.K."/>
            <person name="Wiebenga A."/>
            <person name="He G."/>
            <person name="Mihaltcheva S."/>
            <person name="Pangilinan J."/>
            <person name="Lipzen A."/>
            <person name="Barry K."/>
            <person name="de Vries R.P."/>
            <person name="Grigoriev I.V."/>
            <person name="Idnurm A."/>
        </authorList>
    </citation>
    <scope>NUCLEOTIDE SEQUENCE [LARGE SCALE GENOMIC DNA]</scope>
    <source>
        <strain evidence="6 7">CBS 101075</strain>
    </source>
</reference>
<evidence type="ECO:0000313" key="6">
    <source>
        <dbReference type="EMBL" id="RWQ94573.1"/>
    </source>
</evidence>
<feature type="compositionally biased region" description="Low complexity" evidence="4">
    <location>
        <begin position="935"/>
        <end position="961"/>
    </location>
</feature>
<comment type="caution">
    <text evidence="6">The sequence shown here is derived from an EMBL/GenBank/DDBJ whole genome shotgun (WGS) entry which is preliminary data.</text>
</comment>
<feature type="region of interest" description="Disordered" evidence="4">
    <location>
        <begin position="654"/>
        <end position="1180"/>
    </location>
</feature>
<dbReference type="InterPro" id="IPR039462">
    <property type="entry name" value="Nup159/Nup146_N"/>
</dbReference>
<feature type="compositionally biased region" description="Acidic residues" evidence="4">
    <location>
        <begin position="1011"/>
        <end position="1023"/>
    </location>
</feature>
<dbReference type="PANTHER" id="PTHR23193">
    <property type="entry name" value="NUCLEAR PORE COMPLEX PROTEIN NUP"/>
    <property type="match status" value="1"/>
</dbReference>
<dbReference type="GO" id="GO:0005643">
    <property type="term" value="C:nuclear pore"/>
    <property type="evidence" value="ECO:0007669"/>
    <property type="project" value="TreeGrafter"/>
</dbReference>
<evidence type="ECO:0000256" key="4">
    <source>
        <dbReference type="SAM" id="MobiDB-lite"/>
    </source>
</evidence>
<comment type="subcellular location">
    <subcellularLocation>
        <location evidence="1">Nucleus</location>
    </subcellularLocation>
</comment>
<feature type="compositionally biased region" description="Polar residues" evidence="4">
    <location>
        <begin position="605"/>
        <end position="619"/>
    </location>
</feature>
<dbReference type="GO" id="GO:0006405">
    <property type="term" value="P:RNA export from nucleus"/>
    <property type="evidence" value="ECO:0007669"/>
    <property type="project" value="TreeGrafter"/>
</dbReference>
<keyword evidence="2" id="KW-0813">Transport</keyword>
<dbReference type="PANTHER" id="PTHR23193:SF23">
    <property type="entry name" value="NUCLEAR PORE COMPLEX PROTEIN NUP153"/>
    <property type="match status" value="1"/>
</dbReference>
<dbReference type="GO" id="GO:0008139">
    <property type="term" value="F:nuclear localization sequence binding"/>
    <property type="evidence" value="ECO:0007669"/>
    <property type="project" value="TreeGrafter"/>
</dbReference>
<evidence type="ECO:0000259" key="5">
    <source>
        <dbReference type="Pfam" id="PF16755"/>
    </source>
</evidence>
<dbReference type="Gene3D" id="2.130.10.10">
    <property type="entry name" value="YVTN repeat-like/Quinoprotein amine dehydrogenase"/>
    <property type="match status" value="1"/>
</dbReference>
<keyword evidence="3" id="KW-0539">Nucleus</keyword>
<evidence type="ECO:0000256" key="2">
    <source>
        <dbReference type="ARBA" id="ARBA00022448"/>
    </source>
</evidence>
<evidence type="ECO:0000256" key="1">
    <source>
        <dbReference type="ARBA" id="ARBA00004123"/>
    </source>
</evidence>
<feature type="domain" description="Nucleoporin Nup159/Nup146 N-terminal" evidence="5">
    <location>
        <begin position="58"/>
        <end position="451"/>
    </location>
</feature>
<organism evidence="6 7">
    <name type="scientific">Byssochlamys spectabilis</name>
    <name type="common">Paecilomyces variotii</name>
    <dbReference type="NCBI Taxonomy" id="264951"/>
    <lineage>
        <taxon>Eukaryota</taxon>
        <taxon>Fungi</taxon>
        <taxon>Dikarya</taxon>
        <taxon>Ascomycota</taxon>
        <taxon>Pezizomycotina</taxon>
        <taxon>Eurotiomycetes</taxon>
        <taxon>Eurotiomycetidae</taxon>
        <taxon>Eurotiales</taxon>
        <taxon>Thermoascaceae</taxon>
        <taxon>Paecilomyces</taxon>
    </lineage>
</organism>
<feature type="compositionally biased region" description="Low complexity" evidence="4">
    <location>
        <begin position="623"/>
        <end position="638"/>
    </location>
</feature>
<keyword evidence="7" id="KW-1185">Reference proteome</keyword>
<name>A0A443HRX1_BYSSP</name>
<proteinExistence type="predicted"/>
<dbReference type="STRING" id="264951.A0A443HRX1"/>
<feature type="compositionally biased region" description="Basic and acidic residues" evidence="4">
    <location>
        <begin position="860"/>
        <end position="877"/>
    </location>
</feature>
<dbReference type="FunFam" id="2.130.10.10:FF:000645">
    <property type="entry name" value="Putative nuclear pore complex subunit Nup159"/>
    <property type="match status" value="1"/>
</dbReference>
<evidence type="ECO:0000256" key="3">
    <source>
        <dbReference type="ARBA" id="ARBA00023242"/>
    </source>
</evidence>
<gene>
    <name evidence="6" type="ORF">C8Q69DRAFT_487218</name>
</gene>
<dbReference type="RefSeq" id="XP_028484218.1">
    <property type="nucleotide sequence ID" value="XM_028631969.1"/>
</dbReference>
<feature type="region of interest" description="Disordered" evidence="4">
    <location>
        <begin position="519"/>
        <end position="638"/>
    </location>
</feature>
<feature type="compositionally biased region" description="Polar residues" evidence="4">
    <location>
        <begin position="810"/>
        <end position="824"/>
    </location>
</feature>
<dbReference type="InterPro" id="IPR015943">
    <property type="entry name" value="WD40/YVTN_repeat-like_dom_sf"/>
</dbReference>
<feature type="compositionally biased region" description="Polar residues" evidence="4">
    <location>
        <begin position="570"/>
        <end position="582"/>
    </location>
</feature>
<feature type="compositionally biased region" description="Basic and acidic residues" evidence="4">
    <location>
        <begin position="993"/>
        <end position="1004"/>
    </location>
</feature>
<feature type="compositionally biased region" description="Polar residues" evidence="4">
    <location>
        <begin position="754"/>
        <end position="766"/>
    </location>
</feature>
<dbReference type="GeneID" id="39601246"/>
<dbReference type="Pfam" id="PF16755">
    <property type="entry name" value="Beta-prop_NUP159_NUP214"/>
    <property type="match status" value="1"/>
</dbReference>
<feature type="region of interest" description="Disordered" evidence="4">
    <location>
        <begin position="1"/>
        <end position="23"/>
    </location>
</feature>